<proteinExistence type="predicted"/>
<accession>A0A1H3IRJ3</accession>
<protein>
    <submittedName>
        <fullName evidence="2">LGFP repeat-containing protein</fullName>
    </submittedName>
</protein>
<dbReference type="Proteomes" id="UP000198921">
    <property type="component" value="Unassembled WGS sequence"/>
</dbReference>
<dbReference type="Gene3D" id="3.40.390.10">
    <property type="entry name" value="Collagenase (Catalytic Domain)"/>
    <property type="match status" value="1"/>
</dbReference>
<dbReference type="InterPro" id="IPR013207">
    <property type="entry name" value="LGFP"/>
</dbReference>
<evidence type="ECO:0000256" key="1">
    <source>
        <dbReference type="SAM" id="SignalP"/>
    </source>
</evidence>
<organism evidence="2 3">
    <name type="scientific">Geodermatophilus africanus</name>
    <dbReference type="NCBI Taxonomy" id="1137993"/>
    <lineage>
        <taxon>Bacteria</taxon>
        <taxon>Bacillati</taxon>
        <taxon>Actinomycetota</taxon>
        <taxon>Actinomycetes</taxon>
        <taxon>Geodermatophilales</taxon>
        <taxon>Geodermatophilaceae</taxon>
        <taxon>Geodermatophilus</taxon>
    </lineage>
</organism>
<reference evidence="3" key="1">
    <citation type="submission" date="2016-10" db="EMBL/GenBank/DDBJ databases">
        <authorList>
            <person name="Varghese N."/>
            <person name="Submissions S."/>
        </authorList>
    </citation>
    <scope>NUCLEOTIDE SEQUENCE [LARGE SCALE GENOMIC DNA]</scope>
    <source>
        <strain evidence="3">DSM 45422</strain>
    </source>
</reference>
<feature type="chain" id="PRO_5011439076" evidence="1">
    <location>
        <begin position="31"/>
        <end position="944"/>
    </location>
</feature>
<dbReference type="STRING" id="1137993.SAMN05660209_02500"/>
<keyword evidence="1" id="KW-0732">Signal</keyword>
<dbReference type="GO" id="GO:0008237">
    <property type="term" value="F:metallopeptidase activity"/>
    <property type="evidence" value="ECO:0007669"/>
    <property type="project" value="InterPro"/>
</dbReference>
<dbReference type="AlphaFoldDB" id="A0A1H3IRJ3"/>
<dbReference type="Pfam" id="PF08310">
    <property type="entry name" value="LGFP"/>
    <property type="match status" value="9"/>
</dbReference>
<gene>
    <name evidence="2" type="ORF">SAMN05660209_02500</name>
</gene>
<evidence type="ECO:0000313" key="3">
    <source>
        <dbReference type="Proteomes" id="UP000198921"/>
    </source>
</evidence>
<sequence length="944" mass="95981">MPPARSPRLLALAVAAAAVLPVLGAPPATAEEPPAPAAPDAPAPGDTIVGELVQGYVDPSPSAALETDEDHADSLVSWIETDSGDAVRVPTADVEDIETGATVEVTLGAAVADEVAAADLAPAQEVLAAEVLTAPAEATAPAAGAVNHQVTVVMLQPAGAARDTTTLAEVMAAVNGPVAAFWEQQTDGAVRLGTVAGLDWTTQSALTCSDPFALWREAATRARWTEGPGRHLLVYVPADSPGCGYGLGTIGNGLGSGGLAYVQAAETAVIAHEFGHNLGLGHSSLLQCDGVVDSGPCQVTGYYDLYDVMGVSWEQVGSLNAVHAASLGLLPPSAAPTLTAGAATTQYTLAPVGARTGTRAVRLVDSDGYVFWLEYRTPTGQDSWLGTAADVARLQSGVLLRQETYVQGDTSWLMDGTPSSQSGWESDLAVALPPTTPLSFGAVPFTVTVVEATPSGARVRVSAGPPAPVHPIDAAYAQLGGSRVLGEPTSGLVCGYTGDGCRRSYAGGVIAWTPSTGAHVVRGAILERWQSLGAETGPLGYPIGDDAAVPGGFRTDFARGSIYWSAATGARMVRGAILQRYVAAGGPAALGFPVADDGGTADGTGALVRLQGGAIYWSGRTGAHVVRGAILDRWRSLGAQTGVLGYPTGDDVAVPGGFKTDFAGGSLYWSAATGARMVRGAILQRYVAAGGPAALGFPVADDGGTADGTGALVRLQGGVVYWSPRTGAHDVRGAILERWRSLGAQTGVLGYPTGDDTAVPGGFRTDFAGGSIYWSGPTGARFVRGAILQRYVAAGGPAALGFPVADDGGTADGTGALVRLQGGVVYWSPRTGAHVVRGAILERWRSLSAQSGILGYPTGDDTPVPGGFKTDFAGGSIYWSPSTGAHAVRGGILSLWLQQGGPTGALGFPVTDQAALPDGGGWQVRFQHGTLVERPDGTVETTTG</sequence>
<dbReference type="SUPFAM" id="SSF55486">
    <property type="entry name" value="Metalloproteases ('zincins'), catalytic domain"/>
    <property type="match status" value="1"/>
</dbReference>
<feature type="signal peptide" evidence="1">
    <location>
        <begin position="1"/>
        <end position="30"/>
    </location>
</feature>
<evidence type="ECO:0000313" key="2">
    <source>
        <dbReference type="EMBL" id="SDY30406.1"/>
    </source>
</evidence>
<dbReference type="EMBL" id="FNOT01000006">
    <property type="protein sequence ID" value="SDY30406.1"/>
    <property type="molecule type" value="Genomic_DNA"/>
</dbReference>
<dbReference type="RefSeq" id="WP_091156342.1">
    <property type="nucleotide sequence ID" value="NZ_FNOT01000006.1"/>
</dbReference>
<dbReference type="OrthoDB" id="3758789at2"/>
<name>A0A1H3IRJ3_9ACTN</name>
<keyword evidence="3" id="KW-1185">Reference proteome</keyword>
<dbReference type="InterPro" id="IPR024079">
    <property type="entry name" value="MetalloPept_cat_dom_sf"/>
</dbReference>